<dbReference type="Proteomes" id="UP001597034">
    <property type="component" value="Unassembled WGS sequence"/>
</dbReference>
<feature type="domain" description="VOC" evidence="1">
    <location>
        <begin position="5"/>
        <end position="150"/>
    </location>
</feature>
<dbReference type="InterPro" id="IPR004360">
    <property type="entry name" value="Glyas_Fos-R_dOase_dom"/>
</dbReference>
<gene>
    <name evidence="2" type="ORF">ACFSBL_03910</name>
</gene>
<reference evidence="2 3" key="1">
    <citation type="journal article" date="2019" name="Int. J. Syst. Evol. Microbiol.">
        <title>The Global Catalogue of Microorganisms (GCM) 10K type strain sequencing project: providing services to taxonomists for standard genome sequencing and annotation.</title>
        <authorList>
            <consortium name="The Broad Institute Genomics Platform"/>
            <consortium name="The Broad Institute Genome Sequencing Center for Infectious Disease"/>
            <person name="Wu L."/>
            <person name="Ma J."/>
        </authorList>
    </citation>
    <scope>NUCLEOTIDE SEQUENCE [LARGE SCALE GENOMIC DNA]</scope>
    <source>
        <strain evidence="2 3">CGMCC 1.10390</strain>
    </source>
</reference>
<dbReference type="RefSeq" id="WP_256400068.1">
    <property type="nucleotide sequence ID" value="NZ_JANHJR010000002.1"/>
</dbReference>
<organism evidence="2 3">
    <name type="scientific">Haloarchaeobius litoreus</name>
    <dbReference type="NCBI Taxonomy" id="755306"/>
    <lineage>
        <taxon>Archaea</taxon>
        <taxon>Methanobacteriati</taxon>
        <taxon>Methanobacteriota</taxon>
        <taxon>Stenosarchaea group</taxon>
        <taxon>Halobacteria</taxon>
        <taxon>Halobacteriales</taxon>
        <taxon>Halorubellaceae</taxon>
        <taxon>Haloarchaeobius</taxon>
    </lineage>
</organism>
<dbReference type="Pfam" id="PF00903">
    <property type="entry name" value="Glyoxalase"/>
    <property type="match status" value="1"/>
</dbReference>
<comment type="caution">
    <text evidence="2">The sequence shown here is derived from an EMBL/GenBank/DDBJ whole genome shotgun (WGS) entry which is preliminary data.</text>
</comment>
<evidence type="ECO:0000313" key="3">
    <source>
        <dbReference type="Proteomes" id="UP001597034"/>
    </source>
</evidence>
<keyword evidence="3" id="KW-1185">Reference proteome</keyword>
<name>A0ABD6DFR9_9EURY</name>
<accession>A0ABD6DFR9</accession>
<evidence type="ECO:0000313" key="2">
    <source>
        <dbReference type="EMBL" id="MFD1644822.1"/>
    </source>
</evidence>
<sequence length="150" mass="16389">MAIDGLHHLVLLVDELPAAEDYYRDLFDLGVQFREGVRDGDPGTVPDHLTWPEAIEAGIEPTMSFLGRDGFFLAVAADPDATDGTGRVDHVALAVSPATFELVADRAEASGAPVERNAAHHCTFDDRYGVEWELNAKPRPPNRAFDEFDA</sequence>
<dbReference type="SUPFAM" id="SSF54593">
    <property type="entry name" value="Glyoxalase/Bleomycin resistance protein/Dihydroxybiphenyl dioxygenase"/>
    <property type="match status" value="1"/>
</dbReference>
<dbReference type="AlphaFoldDB" id="A0ABD6DFR9"/>
<evidence type="ECO:0000259" key="1">
    <source>
        <dbReference type="PROSITE" id="PS51819"/>
    </source>
</evidence>
<dbReference type="InterPro" id="IPR037523">
    <property type="entry name" value="VOC_core"/>
</dbReference>
<dbReference type="InterPro" id="IPR029068">
    <property type="entry name" value="Glyas_Bleomycin-R_OHBP_Dase"/>
</dbReference>
<dbReference type="Gene3D" id="3.10.180.10">
    <property type="entry name" value="2,3-Dihydroxybiphenyl 1,2-Dioxygenase, domain 1"/>
    <property type="match status" value="1"/>
</dbReference>
<proteinExistence type="predicted"/>
<dbReference type="PROSITE" id="PS51819">
    <property type="entry name" value="VOC"/>
    <property type="match status" value="1"/>
</dbReference>
<dbReference type="EMBL" id="JBHUDO010000001">
    <property type="protein sequence ID" value="MFD1644822.1"/>
    <property type="molecule type" value="Genomic_DNA"/>
</dbReference>
<protein>
    <submittedName>
        <fullName evidence="2">VOC family protein</fullName>
    </submittedName>
</protein>